<protein>
    <submittedName>
        <fullName evidence="2">Uncharacterized protein</fullName>
    </submittedName>
</protein>
<reference evidence="2 3" key="1">
    <citation type="submission" date="2019-09" db="EMBL/GenBank/DDBJ databases">
        <title>YIM 132180 draft genome.</title>
        <authorList>
            <person name="Zhang K."/>
        </authorList>
    </citation>
    <scope>NUCLEOTIDE SEQUENCE [LARGE SCALE GENOMIC DNA]</scope>
    <source>
        <strain evidence="2 3">YIM 132180</strain>
    </source>
</reference>
<feature type="signal peptide" evidence="1">
    <location>
        <begin position="1"/>
        <end position="22"/>
    </location>
</feature>
<dbReference type="RefSeq" id="WP_150972864.1">
    <property type="nucleotide sequence ID" value="NZ_VZDO01000020.1"/>
</dbReference>
<name>A0A7V7PL30_9HYPH</name>
<evidence type="ECO:0000313" key="3">
    <source>
        <dbReference type="Proteomes" id="UP000432089"/>
    </source>
</evidence>
<keyword evidence="3" id="KW-1185">Reference proteome</keyword>
<keyword evidence="1" id="KW-0732">Signal</keyword>
<feature type="chain" id="PRO_5030607980" evidence="1">
    <location>
        <begin position="23"/>
        <end position="162"/>
    </location>
</feature>
<gene>
    <name evidence="2" type="ORF">F6X38_19980</name>
</gene>
<comment type="caution">
    <text evidence="2">The sequence shown here is derived from an EMBL/GenBank/DDBJ whole genome shotgun (WGS) entry which is preliminary data.</text>
</comment>
<dbReference type="EMBL" id="VZDO01000020">
    <property type="protein sequence ID" value="KAB0676852.1"/>
    <property type="molecule type" value="Genomic_DNA"/>
</dbReference>
<proteinExistence type="predicted"/>
<dbReference type="Pfam" id="PF17001">
    <property type="entry name" value="T3SS_basalb_I"/>
    <property type="match status" value="1"/>
</dbReference>
<sequence length="162" mass="16539">MVAPVFGSAAAAAPLVTPSAPAAPVAQPERVAGFESALARHAEAAQTGGAERVAEAGRTAELSPVDRARIGLDLGPAAPVAPAVPPVAGEGGDMILNGLSKLRTMFDAREAHVGDLMKRGSVDATSMMEMQVEMVNFTLLVDVSSKLTGKTTAVFDTLMKGQ</sequence>
<dbReference type="GO" id="GO:0030254">
    <property type="term" value="P:protein secretion by the type III secretion system"/>
    <property type="evidence" value="ECO:0007669"/>
    <property type="project" value="InterPro"/>
</dbReference>
<evidence type="ECO:0000256" key="1">
    <source>
        <dbReference type="SAM" id="SignalP"/>
    </source>
</evidence>
<organism evidence="2 3">
    <name type="scientific">Plantimonas leprariae</name>
    <dbReference type="NCBI Taxonomy" id="2615207"/>
    <lineage>
        <taxon>Bacteria</taxon>
        <taxon>Pseudomonadati</taxon>
        <taxon>Pseudomonadota</taxon>
        <taxon>Alphaproteobacteria</taxon>
        <taxon>Hyphomicrobiales</taxon>
        <taxon>Aurantimonadaceae</taxon>
        <taxon>Plantimonas</taxon>
    </lineage>
</organism>
<accession>A0A7V7PL30</accession>
<dbReference type="Proteomes" id="UP000432089">
    <property type="component" value="Unassembled WGS sequence"/>
</dbReference>
<evidence type="ECO:0000313" key="2">
    <source>
        <dbReference type="EMBL" id="KAB0676852.1"/>
    </source>
</evidence>
<dbReference type="AlphaFoldDB" id="A0A7V7PL30"/>
<dbReference type="InterPro" id="IPR012670">
    <property type="entry name" value="T3SS_YscI/HrpB"/>
</dbReference>